<sequence length="766" mass="86704">MDGNSMKLGTGEEVTADSAVASGYGWEVNLETCELVTVNRDGIVPVSIDDGQDGRTLLPQYQKQCPDTEGDIDELVAATDASTLEDDTGKRRPEPVPTPSHEEIMKELYAEAQSRKAMYISHCIWGKVRELELLFRQYPDDHLIKHVNAEGNTGALFAATEEKANHYGRTPLMEAALWGRLGTVQYLTQQRDVNFRLRDGNNMQAKDLAEDTSRNRKERMVRSGGVYREPADADTQRKQIQALLERLDPPLPNRPCTEPCRRTFFHRNPDGTLEIYGPRTLLRPPYGGMQKAFATLDRVSLEYTQDLLTQDRRLSLQEQEAAGKLPREFSLNALELQARNAVNAERVINTERIVDTENSKTYAMTMDNGKKVIVKALESTDEAEPATMTFARDVLKLPVPDVLGSCHFGGFDLPMDAVGAGFIIMSKPKGVLLSKIWDGLTQAKRAATIRSIIQYQSTWTSWSPQGYGSVFVNVESPLVNSYCRPLPLPEDLGYPEKLAMFDGSSYVLGPVLTRVRKHDKIPYPIWRPFCGPWITTKGYLDKAPGDALPILRRLQKPTDWQQNPTLSSFAYQFMSTFRSKFKAIRVYQALVPRLIANHGELLRPMLRNPNLRTDSIFVDSKDSSKITGFIDWQCSEIVPAYKQIQQPTFHIASKSNGSKRQEAPRSSSQTVFELFASLGDTERPDVIQQLAFRNSIEYTLLEQAEDMLNTDSTEFLALAEEYLKLHPKYVSSLDDLLMSHPRRRRYLKQKPRQEYIAEQLSLYKKG</sequence>
<dbReference type="InterPro" id="IPR036770">
    <property type="entry name" value="Ankyrin_rpt-contain_sf"/>
</dbReference>
<gene>
    <name evidence="2" type="ORF">KCV03_g9543</name>
</gene>
<organism evidence="2 3">
    <name type="scientific">Aureobasidium melanogenum</name>
    <name type="common">Aureobasidium pullulans var. melanogenum</name>
    <dbReference type="NCBI Taxonomy" id="46634"/>
    <lineage>
        <taxon>Eukaryota</taxon>
        <taxon>Fungi</taxon>
        <taxon>Dikarya</taxon>
        <taxon>Ascomycota</taxon>
        <taxon>Pezizomycotina</taxon>
        <taxon>Dothideomycetes</taxon>
        <taxon>Dothideomycetidae</taxon>
        <taxon>Dothideales</taxon>
        <taxon>Saccotheciaceae</taxon>
        <taxon>Aureobasidium</taxon>
    </lineage>
</organism>
<dbReference type="Gene3D" id="1.25.40.20">
    <property type="entry name" value="Ankyrin repeat-containing domain"/>
    <property type="match status" value="1"/>
</dbReference>
<dbReference type="EMBL" id="JAHFYH010000128">
    <property type="protein sequence ID" value="KAH0211932.1"/>
    <property type="molecule type" value="Genomic_DNA"/>
</dbReference>
<comment type="caution">
    <text evidence="2">The sequence shown here is derived from an EMBL/GenBank/DDBJ whole genome shotgun (WGS) entry which is preliminary data.</text>
</comment>
<reference evidence="2" key="1">
    <citation type="journal article" date="2021" name="J Fungi (Basel)">
        <title>Virulence traits and population genomics of the black yeast Aureobasidium melanogenum.</title>
        <authorList>
            <person name="Cernosa A."/>
            <person name="Sun X."/>
            <person name="Gostincar C."/>
            <person name="Fang C."/>
            <person name="Gunde-Cimerman N."/>
            <person name="Song Z."/>
        </authorList>
    </citation>
    <scope>NUCLEOTIDE SEQUENCE</scope>
    <source>
        <strain evidence="2">EXF-8016</strain>
    </source>
</reference>
<feature type="non-terminal residue" evidence="2">
    <location>
        <position position="1"/>
    </location>
</feature>
<dbReference type="PANTHER" id="PTHR21310">
    <property type="entry name" value="AMINOGLYCOSIDE PHOSPHOTRANSFERASE-RELATED-RELATED"/>
    <property type="match status" value="1"/>
</dbReference>
<dbReference type="PANTHER" id="PTHR21310:SF15">
    <property type="entry name" value="AMINOGLYCOSIDE PHOSPHOTRANSFERASE DOMAIN-CONTAINING PROTEIN"/>
    <property type="match status" value="1"/>
</dbReference>
<evidence type="ECO:0000313" key="2">
    <source>
        <dbReference type="EMBL" id="KAH0211932.1"/>
    </source>
</evidence>
<dbReference type="Proteomes" id="UP000767238">
    <property type="component" value="Unassembled WGS sequence"/>
</dbReference>
<dbReference type="SUPFAM" id="SSF56112">
    <property type="entry name" value="Protein kinase-like (PK-like)"/>
    <property type="match status" value="1"/>
</dbReference>
<evidence type="ECO:0000256" key="1">
    <source>
        <dbReference type="SAM" id="MobiDB-lite"/>
    </source>
</evidence>
<dbReference type="InterPro" id="IPR051678">
    <property type="entry name" value="AGP_Transferase"/>
</dbReference>
<feature type="region of interest" description="Disordered" evidence="1">
    <location>
        <begin position="80"/>
        <end position="100"/>
    </location>
</feature>
<dbReference type="InterPro" id="IPR011009">
    <property type="entry name" value="Kinase-like_dom_sf"/>
</dbReference>
<reference evidence="2" key="2">
    <citation type="submission" date="2021-08" db="EMBL/GenBank/DDBJ databases">
        <authorList>
            <person name="Gostincar C."/>
            <person name="Sun X."/>
            <person name="Song Z."/>
            <person name="Gunde-Cimerman N."/>
        </authorList>
    </citation>
    <scope>NUCLEOTIDE SEQUENCE</scope>
    <source>
        <strain evidence="2">EXF-8016</strain>
    </source>
</reference>
<protein>
    <submittedName>
        <fullName evidence="2">Uncharacterized protein</fullName>
    </submittedName>
</protein>
<proteinExistence type="predicted"/>
<name>A0A9P8G8M8_AURME</name>
<dbReference type="AlphaFoldDB" id="A0A9P8G8M8"/>
<evidence type="ECO:0000313" key="3">
    <source>
        <dbReference type="Proteomes" id="UP000767238"/>
    </source>
</evidence>
<dbReference type="SUPFAM" id="SSF48403">
    <property type="entry name" value="Ankyrin repeat"/>
    <property type="match status" value="1"/>
</dbReference>
<accession>A0A9P8G8M8</accession>
<feature type="compositionally biased region" description="Basic and acidic residues" evidence="1">
    <location>
        <begin position="87"/>
        <end position="100"/>
    </location>
</feature>